<dbReference type="EMBL" id="QXIW01000021">
    <property type="protein sequence ID" value="RIE13660.1"/>
    <property type="molecule type" value="Genomic_DNA"/>
</dbReference>
<dbReference type="PANTHER" id="PTHR33545">
    <property type="entry name" value="UPF0750 MEMBRANE PROTEIN YITT-RELATED"/>
    <property type="match status" value="1"/>
</dbReference>
<gene>
    <name evidence="9" type="ORF">SMC2_04840</name>
    <name evidence="8" type="ORF">SMC3_03720</name>
</gene>
<dbReference type="Pfam" id="PF02588">
    <property type="entry name" value="YitT_membrane"/>
    <property type="match status" value="1"/>
</dbReference>
<feature type="transmembrane region" description="Helical" evidence="6">
    <location>
        <begin position="147"/>
        <end position="169"/>
    </location>
</feature>
<dbReference type="Proteomes" id="UP000266042">
    <property type="component" value="Unassembled WGS sequence"/>
</dbReference>
<dbReference type="InterPro" id="IPR015867">
    <property type="entry name" value="N-reg_PII/ATP_PRibTrfase_C"/>
</dbReference>
<dbReference type="InterPro" id="IPR051461">
    <property type="entry name" value="UPF0750_membrane"/>
</dbReference>
<dbReference type="InterPro" id="IPR019264">
    <property type="entry name" value="DUF2179"/>
</dbReference>
<dbReference type="PIRSF" id="PIRSF006483">
    <property type="entry name" value="Membrane_protein_YitT"/>
    <property type="match status" value="1"/>
</dbReference>
<dbReference type="PANTHER" id="PTHR33545:SF5">
    <property type="entry name" value="UPF0750 MEMBRANE PROTEIN YITT"/>
    <property type="match status" value="1"/>
</dbReference>
<dbReference type="AlphaFoldDB" id="A0A398DG02"/>
<feature type="domain" description="DUF2179" evidence="7">
    <location>
        <begin position="262"/>
        <end position="316"/>
    </location>
</feature>
<dbReference type="GO" id="GO:0005886">
    <property type="term" value="C:plasma membrane"/>
    <property type="evidence" value="ECO:0007669"/>
    <property type="project" value="UniProtKB-SubCell"/>
</dbReference>
<comment type="subcellular location">
    <subcellularLocation>
        <location evidence="1">Cell membrane</location>
        <topology evidence="1">Multi-pass membrane protein</topology>
    </subcellularLocation>
</comment>
<accession>A0A398DG02</accession>
<comment type="caution">
    <text evidence="8">The sequence shown here is derived from an EMBL/GenBank/DDBJ whole genome shotgun (WGS) entry which is preliminary data.</text>
</comment>
<feature type="transmembrane region" description="Helical" evidence="6">
    <location>
        <begin position="92"/>
        <end position="111"/>
    </location>
</feature>
<dbReference type="Gene3D" id="3.30.70.120">
    <property type="match status" value="1"/>
</dbReference>
<feature type="transmembrane region" description="Helical" evidence="6">
    <location>
        <begin position="190"/>
        <end position="209"/>
    </location>
</feature>
<evidence type="ECO:0000313" key="10">
    <source>
        <dbReference type="Proteomes" id="UP000265724"/>
    </source>
</evidence>
<feature type="transmembrane region" description="Helical" evidence="6">
    <location>
        <begin position="51"/>
        <end position="72"/>
    </location>
</feature>
<evidence type="ECO:0000256" key="2">
    <source>
        <dbReference type="ARBA" id="ARBA00022475"/>
    </source>
</evidence>
<sequence>MSCSRTSWPKTTVLVSRRETSMQFSTVICRTSSLQVCGMTRKIVVRATRDVVGITIGCFVYALSFALFVIPVDLAPGGVSGLAIILNHFFKVIPIGITIIVLNTPLFLMSLKRLGKAFLWRSVYATIVSSLLIDLIMPYTHGFHVDMLLSAVYAGVVMGIGIGIIFRFFGSTGGTDLLAQLLSERIGLSFGTTLLVMDTIVIALSGIAFRSVTIPLYSIVSLYISAKAIDLVQEGISFSKAAWVVSNQPKAIAGKVMAELDRGVTKFTATGGFTDERKEVVFCVVPQSQISHLKQIVHEVDPDAFVAIMDVTETLGLGFKELGTR</sequence>
<evidence type="ECO:0000313" key="11">
    <source>
        <dbReference type="Proteomes" id="UP000266042"/>
    </source>
</evidence>
<evidence type="ECO:0000256" key="1">
    <source>
        <dbReference type="ARBA" id="ARBA00004651"/>
    </source>
</evidence>
<evidence type="ECO:0000256" key="4">
    <source>
        <dbReference type="ARBA" id="ARBA00022989"/>
    </source>
</evidence>
<evidence type="ECO:0000313" key="9">
    <source>
        <dbReference type="EMBL" id="RIE13689.1"/>
    </source>
</evidence>
<dbReference type="InterPro" id="IPR003740">
    <property type="entry name" value="YitT"/>
</dbReference>
<keyword evidence="3 6" id="KW-0812">Transmembrane</keyword>
<keyword evidence="10" id="KW-1185">Reference proteome</keyword>
<dbReference type="EMBL" id="QXIX01000037">
    <property type="protein sequence ID" value="RIE13689.1"/>
    <property type="molecule type" value="Genomic_DNA"/>
</dbReference>
<organism evidence="8 11">
    <name type="scientific">Candidatus Cryosericum hinesii</name>
    <dbReference type="NCBI Taxonomy" id="2290915"/>
    <lineage>
        <taxon>Bacteria</taxon>
        <taxon>Pseudomonadati</taxon>
        <taxon>Caldisericota/Cryosericota group</taxon>
        <taxon>Candidatus Cryosericota</taxon>
        <taxon>Candidatus Cryosericia</taxon>
        <taxon>Candidatus Cryosericales</taxon>
        <taxon>Candidatus Cryosericaceae</taxon>
        <taxon>Candidatus Cryosericum</taxon>
    </lineage>
</organism>
<dbReference type="Pfam" id="PF10035">
    <property type="entry name" value="DUF2179"/>
    <property type="match status" value="1"/>
</dbReference>
<evidence type="ECO:0000259" key="7">
    <source>
        <dbReference type="Pfam" id="PF10035"/>
    </source>
</evidence>
<evidence type="ECO:0000256" key="3">
    <source>
        <dbReference type="ARBA" id="ARBA00022692"/>
    </source>
</evidence>
<name>A0A398DG02_9BACT</name>
<reference evidence="10 11" key="1">
    <citation type="submission" date="2018-09" db="EMBL/GenBank/DDBJ databases">
        <title>Discovery and Ecogenomic Context for Candidatus Cryosericales, a Global Caldiserica Order Active in Thawing Permafrost.</title>
        <authorList>
            <person name="Martinez M.A."/>
            <person name="Woodcroft B.J."/>
            <person name="Ignacio Espinoza J.C."/>
            <person name="Zayed A."/>
            <person name="Singleton C.M."/>
            <person name="Boyd J."/>
            <person name="Li Y.-F."/>
            <person name="Purvine S."/>
            <person name="Maughan H."/>
            <person name="Hodgkins S.B."/>
            <person name="Anderson D."/>
            <person name="Sederholm M."/>
            <person name="Temperton B."/>
            <person name="Saleska S.R."/>
            <person name="Tyson G.W."/>
            <person name="Rich V.I."/>
        </authorList>
    </citation>
    <scope>NUCLEOTIDE SEQUENCE [LARGE SCALE GENOMIC DNA]</scope>
    <source>
        <strain evidence="9 10">SMC2</strain>
        <strain evidence="8 11">SMC3</strain>
    </source>
</reference>
<evidence type="ECO:0000256" key="6">
    <source>
        <dbReference type="SAM" id="Phobius"/>
    </source>
</evidence>
<proteinExistence type="predicted"/>
<evidence type="ECO:0000313" key="8">
    <source>
        <dbReference type="EMBL" id="RIE13660.1"/>
    </source>
</evidence>
<evidence type="ECO:0000256" key="5">
    <source>
        <dbReference type="ARBA" id="ARBA00023136"/>
    </source>
</evidence>
<dbReference type="CDD" id="cd16380">
    <property type="entry name" value="YitT_C"/>
    <property type="match status" value="1"/>
</dbReference>
<keyword evidence="4 6" id="KW-1133">Transmembrane helix</keyword>
<protein>
    <submittedName>
        <fullName evidence="8">YitT family protein</fullName>
    </submittedName>
</protein>
<dbReference type="Proteomes" id="UP000265724">
    <property type="component" value="Unassembled WGS sequence"/>
</dbReference>
<feature type="transmembrane region" description="Helical" evidence="6">
    <location>
        <begin position="123"/>
        <end position="141"/>
    </location>
</feature>
<keyword evidence="5 6" id="KW-0472">Membrane</keyword>
<keyword evidence="2" id="KW-1003">Cell membrane</keyword>